<dbReference type="EMBL" id="JACASE010000003">
    <property type="protein sequence ID" value="KAF6485700.1"/>
    <property type="molecule type" value="Genomic_DNA"/>
</dbReference>
<sequence length="244" mass="25704">MAPSRRSRGPGPLQAPAPWVRAYLAAPAEHPTSWRRNPKFRKIITAGAPHSHSERVRMSWVGGGLPEPEGLVSLCPPPSAHARRPPRTQHPAGALGPFPVGWIRAAWSARSRGGSHGSPRLSSPRLSGPQLSGARPSNRLQRAGLNSSLRACARDITPMPGAGVMVQRCPDQVKGARGASFGTLPRPVKVLAVPWAAFLGSSPSSAGNPQEQGAGSGFGPVVPILERKCGPRDSGATQHRSTWT</sequence>
<dbReference type="Proteomes" id="UP000593571">
    <property type="component" value="Unassembled WGS sequence"/>
</dbReference>
<evidence type="ECO:0000313" key="2">
    <source>
        <dbReference type="EMBL" id="KAF6485700.1"/>
    </source>
</evidence>
<reference evidence="2 3" key="1">
    <citation type="journal article" date="2020" name="Nature">
        <title>Six reference-quality genomes reveal evolution of bat adaptations.</title>
        <authorList>
            <person name="Jebb D."/>
            <person name="Huang Z."/>
            <person name="Pippel M."/>
            <person name="Hughes G.M."/>
            <person name="Lavrichenko K."/>
            <person name="Devanna P."/>
            <person name="Winkler S."/>
            <person name="Jermiin L.S."/>
            <person name="Skirmuntt E.C."/>
            <person name="Katzourakis A."/>
            <person name="Burkitt-Gray L."/>
            <person name="Ray D.A."/>
            <person name="Sullivan K.A.M."/>
            <person name="Roscito J.G."/>
            <person name="Kirilenko B.M."/>
            <person name="Davalos L.M."/>
            <person name="Corthals A.P."/>
            <person name="Power M.L."/>
            <person name="Jones G."/>
            <person name="Ransome R.D."/>
            <person name="Dechmann D.K.N."/>
            <person name="Locatelli A.G."/>
            <person name="Puechmaille S.J."/>
            <person name="Fedrigo O."/>
            <person name="Jarvis E.D."/>
            <person name="Hiller M."/>
            <person name="Vernes S.C."/>
            <person name="Myers E.W."/>
            <person name="Teeling E.C."/>
        </authorList>
    </citation>
    <scope>NUCLEOTIDE SEQUENCE [LARGE SCALE GENOMIC DNA]</scope>
    <source>
        <strain evidence="2">MRouAeg1</strain>
        <tissue evidence="2">Muscle</tissue>
    </source>
</reference>
<keyword evidence="3" id="KW-1185">Reference proteome</keyword>
<feature type="compositionally biased region" description="Low complexity" evidence="1">
    <location>
        <begin position="111"/>
        <end position="133"/>
    </location>
</feature>
<protein>
    <submittedName>
        <fullName evidence="2">Uncharacterized protein</fullName>
    </submittedName>
</protein>
<evidence type="ECO:0000256" key="1">
    <source>
        <dbReference type="SAM" id="MobiDB-lite"/>
    </source>
</evidence>
<comment type="caution">
    <text evidence="2">The sequence shown here is derived from an EMBL/GenBank/DDBJ whole genome shotgun (WGS) entry which is preliminary data.</text>
</comment>
<gene>
    <name evidence="2" type="ORF">HJG63_010829</name>
</gene>
<accession>A0A7J8INB5</accession>
<proteinExistence type="predicted"/>
<name>A0A7J8INB5_ROUAE</name>
<feature type="region of interest" description="Disordered" evidence="1">
    <location>
        <begin position="111"/>
        <end position="142"/>
    </location>
</feature>
<feature type="region of interest" description="Disordered" evidence="1">
    <location>
        <begin position="75"/>
        <end position="95"/>
    </location>
</feature>
<organism evidence="2 3">
    <name type="scientific">Rousettus aegyptiacus</name>
    <name type="common">Egyptian fruit bat</name>
    <name type="synonym">Pteropus aegyptiacus</name>
    <dbReference type="NCBI Taxonomy" id="9407"/>
    <lineage>
        <taxon>Eukaryota</taxon>
        <taxon>Metazoa</taxon>
        <taxon>Chordata</taxon>
        <taxon>Craniata</taxon>
        <taxon>Vertebrata</taxon>
        <taxon>Euteleostomi</taxon>
        <taxon>Mammalia</taxon>
        <taxon>Eutheria</taxon>
        <taxon>Laurasiatheria</taxon>
        <taxon>Chiroptera</taxon>
        <taxon>Yinpterochiroptera</taxon>
        <taxon>Pteropodoidea</taxon>
        <taxon>Pteropodidae</taxon>
        <taxon>Rousettinae</taxon>
        <taxon>Rousettus</taxon>
    </lineage>
</organism>
<dbReference type="AlphaFoldDB" id="A0A7J8INB5"/>
<evidence type="ECO:0000313" key="3">
    <source>
        <dbReference type="Proteomes" id="UP000593571"/>
    </source>
</evidence>